<dbReference type="InterPro" id="IPR051532">
    <property type="entry name" value="Ester_Hydrolysis_Enzymes"/>
</dbReference>
<evidence type="ECO:0000313" key="4">
    <source>
        <dbReference type="Proteomes" id="UP000002484"/>
    </source>
</evidence>
<feature type="region of interest" description="Disordered" evidence="1">
    <location>
        <begin position="231"/>
        <end position="250"/>
    </location>
</feature>
<dbReference type="eggNOG" id="COG2755">
    <property type="taxonomic scope" value="Bacteria"/>
</dbReference>
<dbReference type="HOGENOM" id="CLU_711242_0_0_11"/>
<dbReference type="InterPro" id="IPR036116">
    <property type="entry name" value="FN3_sf"/>
</dbReference>
<dbReference type="Gene3D" id="3.40.50.1110">
    <property type="entry name" value="SGNH hydrolase"/>
    <property type="match status" value="1"/>
</dbReference>
<dbReference type="SUPFAM" id="SSF52266">
    <property type="entry name" value="SGNH hydrolase"/>
    <property type="match status" value="1"/>
</dbReference>
<sequence length="388" mass="41627" precursor="true">MNVAFRPSIVSDMTRLGRDRGNGGRPSAAWLTALLLAAVAVAAAGCGGAAKAADAQPTASAQPRLRVMIFGDSTTQETAGDYTWRYRLAAHLSFSAPGRVDFVGTRDDVHDNVSDTAGSHAYLNPVFDSQHSSVWGDSLYLENPKVESVLQKVPADVALVLLGGNDLEFRTNAPQTVVKIKQFVDNARKANPKLTFVLGHVLTRWNPDFNAIALPQAVDYNKLLDQQAPGWSTPTSQVITAPTDLGWDPRKDTWDGSHPNPNGEMVIARGFANALHDLGIGGKFGAVFGNLTWPEKGGVPVAAPAGGTHYTVTWPAAPGATAYLIERRTGSTDDQTYVRWPAQIKGLTFTTENLPRGSTVYYRVIPVKVWMTGQPGPAVEINVPSSRA</sequence>
<dbReference type="PANTHER" id="PTHR30383">
    <property type="entry name" value="THIOESTERASE 1/PROTEASE 1/LYSOPHOSPHOLIPASE L1"/>
    <property type="match status" value="1"/>
</dbReference>
<organism evidence="3 4">
    <name type="scientific">Pseudofrankia inefficax (strain DSM 45817 / CECT 9037 / DDB 130130 / EuI1c)</name>
    <name type="common">Frankia inefficax</name>
    <dbReference type="NCBI Taxonomy" id="298654"/>
    <lineage>
        <taxon>Bacteria</taxon>
        <taxon>Bacillati</taxon>
        <taxon>Actinomycetota</taxon>
        <taxon>Actinomycetes</taxon>
        <taxon>Frankiales</taxon>
        <taxon>Frankiaceae</taxon>
        <taxon>Pseudofrankia</taxon>
    </lineage>
</organism>
<evidence type="ECO:0000313" key="3">
    <source>
        <dbReference type="EMBL" id="ADP79701.1"/>
    </source>
</evidence>
<protein>
    <submittedName>
        <fullName evidence="3">Lipolytic protein G-D-S-L family</fullName>
    </submittedName>
</protein>
<gene>
    <name evidence="3" type="ordered locus">FraEuI1c_1644</name>
</gene>
<dbReference type="EMBL" id="CP002299">
    <property type="protein sequence ID" value="ADP79701.1"/>
    <property type="molecule type" value="Genomic_DNA"/>
</dbReference>
<proteinExistence type="predicted"/>
<evidence type="ECO:0000259" key="2">
    <source>
        <dbReference type="Pfam" id="PF13472"/>
    </source>
</evidence>
<dbReference type="Gene3D" id="2.60.40.10">
    <property type="entry name" value="Immunoglobulins"/>
    <property type="match status" value="1"/>
</dbReference>
<dbReference type="SUPFAM" id="SSF49265">
    <property type="entry name" value="Fibronectin type III"/>
    <property type="match status" value="1"/>
</dbReference>
<dbReference type="Pfam" id="PF13472">
    <property type="entry name" value="Lipase_GDSL_2"/>
    <property type="match status" value="1"/>
</dbReference>
<dbReference type="KEGG" id="fri:FraEuI1c_1644"/>
<dbReference type="Proteomes" id="UP000002484">
    <property type="component" value="Chromosome"/>
</dbReference>
<accession>E3J8W8</accession>
<feature type="compositionally biased region" description="Polar residues" evidence="1">
    <location>
        <begin position="231"/>
        <end position="240"/>
    </location>
</feature>
<evidence type="ECO:0000256" key="1">
    <source>
        <dbReference type="SAM" id="MobiDB-lite"/>
    </source>
</evidence>
<keyword evidence="4" id="KW-1185">Reference proteome</keyword>
<name>E3J8W8_PSEI1</name>
<reference evidence="3 4" key="1">
    <citation type="submission" date="2010-10" db="EMBL/GenBank/DDBJ databases">
        <title>Complete sequence of Frankia sp. EuI1c.</title>
        <authorList>
            <consortium name="US DOE Joint Genome Institute"/>
            <person name="Lucas S."/>
            <person name="Copeland A."/>
            <person name="Lapidus A."/>
            <person name="Cheng J.-F."/>
            <person name="Bruce D."/>
            <person name="Goodwin L."/>
            <person name="Pitluck S."/>
            <person name="Chertkov O."/>
            <person name="Detter J.C."/>
            <person name="Han C."/>
            <person name="Tapia R."/>
            <person name="Land M."/>
            <person name="Hauser L."/>
            <person name="Jeffries C."/>
            <person name="Kyrpides N."/>
            <person name="Ivanova N."/>
            <person name="Mikhailova N."/>
            <person name="Beauchemin N."/>
            <person name="Sen A."/>
            <person name="Sur S.A."/>
            <person name="Gtari M."/>
            <person name="Wall L."/>
            <person name="Tisa L."/>
            <person name="Woyke T."/>
        </authorList>
    </citation>
    <scope>NUCLEOTIDE SEQUENCE [LARGE SCALE GENOMIC DNA]</scope>
    <source>
        <strain evidence="4">DSM 45817 / CECT 9037 / EuI1c</strain>
    </source>
</reference>
<dbReference type="InterPro" id="IPR013783">
    <property type="entry name" value="Ig-like_fold"/>
</dbReference>
<dbReference type="InterPro" id="IPR036514">
    <property type="entry name" value="SGNH_hydro_sf"/>
</dbReference>
<feature type="domain" description="SGNH hydrolase-type esterase" evidence="2">
    <location>
        <begin position="69"/>
        <end position="263"/>
    </location>
</feature>
<dbReference type="InterPro" id="IPR013830">
    <property type="entry name" value="SGNH_hydro"/>
</dbReference>
<dbReference type="AlphaFoldDB" id="E3J8W8"/>
<dbReference type="InParanoid" id="E3J8W8"/>
<dbReference type="STRING" id="298654.FraEuI1c_1644"/>
<dbReference type="GO" id="GO:0005975">
    <property type="term" value="P:carbohydrate metabolic process"/>
    <property type="evidence" value="ECO:0007669"/>
    <property type="project" value="UniProtKB-ARBA"/>
</dbReference>